<dbReference type="PROSITE" id="PS50082">
    <property type="entry name" value="WD_REPEATS_2"/>
    <property type="match status" value="1"/>
</dbReference>
<evidence type="ECO:0000256" key="2">
    <source>
        <dbReference type="ARBA" id="ARBA00022737"/>
    </source>
</evidence>
<feature type="repeat" description="WD" evidence="3">
    <location>
        <begin position="1273"/>
        <end position="1317"/>
    </location>
</feature>
<keyword evidence="2" id="KW-0677">Repeat</keyword>
<dbReference type="Pfam" id="PF13191">
    <property type="entry name" value="AAA_16"/>
    <property type="match status" value="1"/>
</dbReference>
<dbReference type="OrthoDB" id="2325716at2759"/>
<dbReference type="PROSITE" id="PS50837">
    <property type="entry name" value="NACHT"/>
    <property type="match status" value="1"/>
</dbReference>
<reference evidence="6" key="1">
    <citation type="journal article" date="2017" name="bioRxiv">
        <title>Comparative analysis of the genomes of Stylophora pistillata and Acropora digitifera provides evidence for extensive differences between species of corals.</title>
        <authorList>
            <person name="Voolstra C.R."/>
            <person name="Li Y."/>
            <person name="Liew Y.J."/>
            <person name="Baumgarten S."/>
            <person name="Zoccola D."/>
            <person name="Flot J.-F."/>
            <person name="Tambutte S."/>
            <person name="Allemand D."/>
            <person name="Aranda M."/>
        </authorList>
    </citation>
    <scope>NUCLEOTIDE SEQUENCE [LARGE SCALE GENOMIC DNA]</scope>
</reference>
<dbReference type="Pfam" id="PF17908">
    <property type="entry name" value="APAF1_C"/>
    <property type="match status" value="1"/>
</dbReference>
<dbReference type="InterPro" id="IPR007111">
    <property type="entry name" value="NACHT_NTPase"/>
</dbReference>
<comment type="caution">
    <text evidence="5">The sequence shown here is derived from an EMBL/GenBank/DDBJ whole genome shotgun (WGS) entry which is preliminary data.</text>
</comment>
<dbReference type="Gene3D" id="3.40.50.300">
    <property type="entry name" value="P-loop containing nucleotide triphosphate hydrolases"/>
    <property type="match status" value="1"/>
</dbReference>
<dbReference type="STRING" id="50429.A0A2B4SFZ4"/>
<dbReference type="EMBL" id="LSMT01000077">
    <property type="protein sequence ID" value="PFX28791.1"/>
    <property type="molecule type" value="Genomic_DNA"/>
</dbReference>
<gene>
    <name evidence="5" type="primary">Nwd2</name>
    <name evidence="5" type="ORF">AWC38_SpisGene6504</name>
</gene>
<dbReference type="InterPro" id="IPR057588">
    <property type="entry name" value="NWD1/2-like_WH"/>
</dbReference>
<dbReference type="InterPro" id="IPR052752">
    <property type="entry name" value="NACHT-WD_repeat"/>
</dbReference>
<proteinExistence type="predicted"/>
<evidence type="ECO:0000313" key="5">
    <source>
        <dbReference type="EMBL" id="PFX28791.1"/>
    </source>
</evidence>
<dbReference type="Pfam" id="PF13271">
    <property type="entry name" value="DUF4062"/>
    <property type="match status" value="1"/>
</dbReference>
<dbReference type="SUPFAM" id="SSF50969">
    <property type="entry name" value="YVTN repeat-like/Quinoprotein amine dehydrogenase"/>
    <property type="match status" value="1"/>
</dbReference>
<keyword evidence="6" id="KW-1185">Reference proteome</keyword>
<dbReference type="InterPro" id="IPR011044">
    <property type="entry name" value="Quino_amine_DH_bsu"/>
</dbReference>
<dbReference type="Gene3D" id="2.130.10.10">
    <property type="entry name" value="YVTN repeat-like/Quinoprotein amine dehydrogenase"/>
    <property type="match status" value="2"/>
</dbReference>
<dbReference type="InterPro" id="IPR027417">
    <property type="entry name" value="P-loop_NTPase"/>
</dbReference>
<dbReference type="SUPFAM" id="SSF50998">
    <property type="entry name" value="Quinoprotein alcohol dehydrogenase-like"/>
    <property type="match status" value="1"/>
</dbReference>
<dbReference type="SUPFAM" id="SSF52540">
    <property type="entry name" value="P-loop containing nucleoside triphosphate hydrolases"/>
    <property type="match status" value="1"/>
</dbReference>
<dbReference type="Gene3D" id="1.25.40.370">
    <property type="match status" value="1"/>
</dbReference>
<dbReference type="Proteomes" id="UP000225706">
    <property type="component" value="Unassembled WGS sequence"/>
</dbReference>
<sequence>MGNGNTKAATLRRVVLANQKFRQALQLWQDDRSVREPWRTILRKAPSHIYRKRKELLQNEDEELMEYFNNLLQGKIKPDSRWSIPSREIAIFLSSTFTDMCRERDLLMEDVYPYLREFCRQLGYNFSVADMRWGVRDEMTDEHQAVEICVKEVQRCRKESIGPYMVCIIGDKYGYRPIPNKIDKEVFQMLLSSVKSQPGSKSASELLEKWYKLDENSFPAAYVLLPVSTYYPHAYKNSAVVDMTTKTRQERNQWWQDLVTMREALQKAASQTDVSAFSLCNMTEEDFKISVTEEEIMTGIRGEDMDPNYMFLFLRSLKGIDEIDPNNNGFAKRYIDVEECGFQSHSTKRNDAKCSLQRLRDSCQEFIPNANICRYSLSLHVTRDGHIDVKKNKEEVKNFCDKFCQLMVDAIQEAVAKHKVIDDPLYLEVLNHATMAEKRTEAFVGRKLFLKKMEAYLKMDNGGKPFVVHGISGCGKTSLMAKVFNMSIEDWSGVETGRPFHFIRFIGTSPFSSDVRSLLRSLCQQMCLVLNDTSTVITDNCERLVATFRSLLQRATPEKPIVLFLDSLDQLSDQDDGRALRWLPMSLPNNVHIVVSTLPNTGGCLAVLKTKLKPENNAEFYLEVSSLESSDAESILDMRLEKEKRKLTAQQRSQVLETCSKPTALYMKLACDTALRWKSFSENTHKELRPTATELIIQLFERLITEHGEQFVRRALGYITASKTGLSKSELEDILSCDDIVLSDEVFKYHVSPIRRLPPLLWTRLRNDLGSYLVKVAADGHVVYKWYHRLFLEAARSYFLSDKPFTDSLHRDLANYFSGRWAREAKPYTDKDRTRRSAFRIVADQPLLLSTEDSEDSMDSENEGNRPRYNLRKLSELPYYLIRCDMWNEFVEIVCQIPWLMAKCKAGKAFELTLELSEASLKCSNDKSAMIEDVYSCIRANAQQLSQFPELVPQLCLNEPDISYCATMAKKYLETASKHEGAKITLWRDLTKMESRKINVASFKHPAGVRRCVFSKGCKYLATYATDGVLRVFMVASGYTVMTKYCECHVISFPASIDQCHWVAVAGSHSIFRFGLGTGGKHEGTTLQEINVDCDIDDKASIVSTKKGKAWEIFLATAHGKLRSYSTSPSSNGQPVMKEELPRRPKVLAISPDGNSLAFGSDKMYLWNPKSHKDVRVFETGKKTAPKMDGATISFSKNGAKLGAVLSNGTYIWNIQSAKLLRTLAMNCLGVAFVVFSPEFDYIATQDLKDNEHLQVLCMAPKPYDKSPEWEILTGHSGEIRTCCIGNRESGHPLIATASDDSTVQLWDTRNMPSPKVVKLPNHSSLVQECTFSNDNELAVSCSLTETWVWQAQPPVYRLHRLHPASGNRASGTCPCFSEDASFVSVFVETGVDVWHLKSGVDPHGSDRSLLMGAHRTLTLLTVQHLFTKFTSDGLYTCLITESEPETVRLYLAVNRYSLEKWAKHELKDPPPMDLNEREAFEQRFSVDSGNKITEAAISSTCGRLVAISVPRQSSSQDWMKGPAEVHLWDLNDHTNWKVQISLHPTIIRQVKVGCDYLVTFVQCRNHISASKKVRSGRTKRRSSYNAASVVDEGIFHVIDRDGSTVQTSQIPGKFSGLSVVNGESSLRKISEGLLAYSLQEGVVKAQEVRSNKVMGTFTVNNTEITAVNISSNGKSAVVGCANGNVHIIQMI</sequence>
<dbReference type="InterPro" id="IPR041664">
    <property type="entry name" value="AAA_16"/>
</dbReference>
<dbReference type="InterPro" id="IPR015943">
    <property type="entry name" value="WD40/YVTN_repeat-like_dom_sf"/>
</dbReference>
<dbReference type="InterPro" id="IPR011047">
    <property type="entry name" value="Quinoprotein_ADH-like_sf"/>
</dbReference>
<dbReference type="PANTHER" id="PTHR19871">
    <property type="entry name" value="BETA TRANSDUCIN-RELATED PROTEIN"/>
    <property type="match status" value="1"/>
</dbReference>
<evidence type="ECO:0000256" key="1">
    <source>
        <dbReference type="ARBA" id="ARBA00022574"/>
    </source>
</evidence>
<keyword evidence="1 3" id="KW-0853">WD repeat</keyword>
<dbReference type="SMART" id="SM00320">
    <property type="entry name" value="WD40"/>
    <property type="match status" value="5"/>
</dbReference>
<evidence type="ECO:0000313" key="6">
    <source>
        <dbReference type="Proteomes" id="UP000225706"/>
    </source>
</evidence>
<dbReference type="InterPro" id="IPR041452">
    <property type="entry name" value="APAF1_C"/>
</dbReference>
<dbReference type="InterPro" id="IPR019775">
    <property type="entry name" value="WD40_repeat_CS"/>
</dbReference>
<feature type="domain" description="NACHT" evidence="4">
    <location>
        <begin position="464"/>
        <end position="600"/>
    </location>
</feature>
<accession>A0A2B4SFZ4</accession>
<dbReference type="Pfam" id="PF25469">
    <property type="entry name" value="WHD_NWD1"/>
    <property type="match status" value="1"/>
</dbReference>
<dbReference type="InterPro" id="IPR025139">
    <property type="entry name" value="DUF4062"/>
</dbReference>
<protein>
    <submittedName>
        <fullName evidence="5">NACHT and WD repeat domain-containing protein 2</fullName>
    </submittedName>
</protein>
<evidence type="ECO:0000256" key="3">
    <source>
        <dbReference type="PROSITE-ProRule" id="PRU00221"/>
    </source>
</evidence>
<organism evidence="5 6">
    <name type="scientific">Stylophora pistillata</name>
    <name type="common">Smooth cauliflower coral</name>
    <dbReference type="NCBI Taxonomy" id="50429"/>
    <lineage>
        <taxon>Eukaryota</taxon>
        <taxon>Metazoa</taxon>
        <taxon>Cnidaria</taxon>
        <taxon>Anthozoa</taxon>
        <taxon>Hexacorallia</taxon>
        <taxon>Scleractinia</taxon>
        <taxon>Astrocoeniina</taxon>
        <taxon>Pocilloporidae</taxon>
        <taxon>Stylophora</taxon>
    </lineage>
</organism>
<dbReference type="PROSITE" id="PS00678">
    <property type="entry name" value="WD_REPEATS_1"/>
    <property type="match status" value="1"/>
</dbReference>
<evidence type="ECO:0000259" key="4">
    <source>
        <dbReference type="PROSITE" id="PS50837"/>
    </source>
</evidence>
<name>A0A2B4SFZ4_STYPI</name>
<dbReference type="Pfam" id="PF00400">
    <property type="entry name" value="WD40"/>
    <property type="match status" value="1"/>
</dbReference>
<dbReference type="PANTHER" id="PTHR19871:SF42">
    <property type="match status" value="1"/>
</dbReference>
<dbReference type="InterPro" id="IPR001680">
    <property type="entry name" value="WD40_rpt"/>
</dbReference>